<gene>
    <name evidence="3" type="ORF">BKA67DRAFT_176964</name>
</gene>
<dbReference type="Proteomes" id="UP000758603">
    <property type="component" value="Unassembled WGS sequence"/>
</dbReference>
<sequence length="534" mass="58935">MDPLTIVTTAASIVGTAIKLSKTLYDTVEALKDVPADVRALCSTVDSVKSALSRLVGFMNDGKKCGWPYHWLEDVMNDVDAIGQELKEVQNLVVGWEGGGGPTKTKGGKVKETWRNWKWHFNAEEIQRCTKRLRAAREDLVLQIDVIQVSTTAQTSHDVNAVKDIVGSIRAELAGKTSSNDGRALTAEFHLFAEQISDLREVIRGLIPDATVTVGEPGEERGLSSTDRVVSTRSTAEVRPHALSGRRQSLNSIKSNLSSPGILSPLAALNQQAFLQNQRMPQEYNVGTVALELKLSEMQRKHDELSVHWENALAHIVHLESELDGYVLSGSNDYSGTGGCGNVVAGFGESDEVTSREAVIDVLKAQNEALQDMISERVTIVDYSDENLNARDLGRQLLKKNERLNRQQEEIDLLKWRLKGEQSSLREQLQVNKILDDNVKSMRRATKKDRQNGEKRGWRNLLTPSLGWRPAELGVHSSTPESYRPSVSAVDLSRPQSSSSSSTNGSYWQKSRPLELIETVSGNANLSRGPPVHS</sequence>
<feature type="coiled-coil region" evidence="1">
    <location>
        <begin position="390"/>
        <end position="417"/>
    </location>
</feature>
<evidence type="ECO:0000313" key="4">
    <source>
        <dbReference type="Proteomes" id="UP000758603"/>
    </source>
</evidence>
<comment type="caution">
    <text evidence="3">The sequence shown here is derived from an EMBL/GenBank/DDBJ whole genome shotgun (WGS) entry which is preliminary data.</text>
</comment>
<dbReference type="GeneID" id="70124149"/>
<dbReference type="OrthoDB" id="5365701at2759"/>
<dbReference type="RefSeq" id="XP_045961226.1">
    <property type="nucleotide sequence ID" value="XM_046095256.1"/>
</dbReference>
<feature type="region of interest" description="Disordered" evidence="2">
    <location>
        <begin position="440"/>
        <end position="511"/>
    </location>
</feature>
<keyword evidence="1" id="KW-0175">Coiled coil</keyword>
<evidence type="ECO:0000256" key="1">
    <source>
        <dbReference type="SAM" id="Coils"/>
    </source>
</evidence>
<feature type="compositionally biased region" description="Basic and acidic residues" evidence="2">
    <location>
        <begin position="448"/>
        <end position="457"/>
    </location>
</feature>
<proteinExistence type="predicted"/>
<protein>
    <recommendedName>
        <fullName evidence="5">Fungal N-terminal domain-containing protein</fullName>
    </recommendedName>
</protein>
<accession>A0A9P8URW6</accession>
<keyword evidence="4" id="KW-1185">Reference proteome</keyword>
<reference evidence="3" key="1">
    <citation type="journal article" date="2021" name="Nat. Commun.">
        <title>Genetic determinants of endophytism in the Arabidopsis root mycobiome.</title>
        <authorList>
            <person name="Mesny F."/>
            <person name="Miyauchi S."/>
            <person name="Thiergart T."/>
            <person name="Pickel B."/>
            <person name="Atanasova L."/>
            <person name="Karlsson M."/>
            <person name="Huettel B."/>
            <person name="Barry K.W."/>
            <person name="Haridas S."/>
            <person name="Chen C."/>
            <person name="Bauer D."/>
            <person name="Andreopoulos W."/>
            <person name="Pangilinan J."/>
            <person name="LaButti K."/>
            <person name="Riley R."/>
            <person name="Lipzen A."/>
            <person name="Clum A."/>
            <person name="Drula E."/>
            <person name="Henrissat B."/>
            <person name="Kohler A."/>
            <person name="Grigoriev I.V."/>
            <person name="Martin F.M."/>
            <person name="Hacquard S."/>
        </authorList>
    </citation>
    <scope>NUCLEOTIDE SEQUENCE</scope>
    <source>
        <strain evidence="3">MPI-SDFR-AT-0073</strain>
    </source>
</reference>
<dbReference type="EMBL" id="JAGPXC010000002">
    <property type="protein sequence ID" value="KAH6656992.1"/>
    <property type="molecule type" value="Genomic_DNA"/>
</dbReference>
<name>A0A9P8URW6_9PEZI</name>
<organism evidence="3 4">
    <name type="scientific">Truncatella angustata</name>
    <dbReference type="NCBI Taxonomy" id="152316"/>
    <lineage>
        <taxon>Eukaryota</taxon>
        <taxon>Fungi</taxon>
        <taxon>Dikarya</taxon>
        <taxon>Ascomycota</taxon>
        <taxon>Pezizomycotina</taxon>
        <taxon>Sordariomycetes</taxon>
        <taxon>Xylariomycetidae</taxon>
        <taxon>Amphisphaeriales</taxon>
        <taxon>Sporocadaceae</taxon>
        <taxon>Truncatella</taxon>
    </lineage>
</organism>
<evidence type="ECO:0000313" key="3">
    <source>
        <dbReference type="EMBL" id="KAH6656992.1"/>
    </source>
</evidence>
<dbReference type="AlphaFoldDB" id="A0A9P8URW6"/>
<evidence type="ECO:0008006" key="5">
    <source>
        <dbReference type="Google" id="ProtNLM"/>
    </source>
</evidence>
<evidence type="ECO:0000256" key="2">
    <source>
        <dbReference type="SAM" id="MobiDB-lite"/>
    </source>
</evidence>